<dbReference type="EMBL" id="GGEC01007117">
    <property type="protein sequence ID" value="MBW87600.1"/>
    <property type="molecule type" value="Transcribed_RNA"/>
</dbReference>
<dbReference type="AlphaFoldDB" id="A0A2P2J2A0"/>
<proteinExistence type="predicted"/>
<organism evidence="1">
    <name type="scientific">Rhizophora mucronata</name>
    <name type="common">Asiatic mangrove</name>
    <dbReference type="NCBI Taxonomy" id="61149"/>
    <lineage>
        <taxon>Eukaryota</taxon>
        <taxon>Viridiplantae</taxon>
        <taxon>Streptophyta</taxon>
        <taxon>Embryophyta</taxon>
        <taxon>Tracheophyta</taxon>
        <taxon>Spermatophyta</taxon>
        <taxon>Magnoliopsida</taxon>
        <taxon>eudicotyledons</taxon>
        <taxon>Gunneridae</taxon>
        <taxon>Pentapetalae</taxon>
        <taxon>rosids</taxon>
        <taxon>fabids</taxon>
        <taxon>Malpighiales</taxon>
        <taxon>Rhizophoraceae</taxon>
        <taxon>Rhizophora</taxon>
    </lineage>
</organism>
<evidence type="ECO:0000313" key="1">
    <source>
        <dbReference type="EMBL" id="MBW87600.1"/>
    </source>
</evidence>
<accession>A0A2P2J2A0</accession>
<protein>
    <submittedName>
        <fullName evidence="1">Uncharacterized protein</fullName>
    </submittedName>
</protein>
<name>A0A2P2J2A0_RHIMU</name>
<sequence>MILSLFLSFQDKKVTCYSLLNLAPFYKFSFPSSHSKLQGPVLKDYV</sequence>
<reference evidence="1" key="1">
    <citation type="submission" date="2018-02" db="EMBL/GenBank/DDBJ databases">
        <title>Rhizophora mucronata_Transcriptome.</title>
        <authorList>
            <person name="Meera S.P."/>
            <person name="Sreeshan A."/>
            <person name="Augustine A."/>
        </authorList>
    </citation>
    <scope>NUCLEOTIDE SEQUENCE</scope>
    <source>
        <tissue evidence="1">Leaf</tissue>
    </source>
</reference>